<organism evidence="17 18">
    <name type="scientific">Chloroherpeton thalassium (strain ATCC 35110 / GB-78)</name>
    <dbReference type="NCBI Taxonomy" id="517418"/>
    <lineage>
        <taxon>Bacteria</taxon>
        <taxon>Pseudomonadati</taxon>
        <taxon>Chlorobiota</taxon>
        <taxon>Chlorobiia</taxon>
        <taxon>Chlorobiales</taxon>
        <taxon>Chloroherpetonaceae</taxon>
        <taxon>Chloroherpeton</taxon>
    </lineage>
</organism>
<evidence type="ECO:0000256" key="8">
    <source>
        <dbReference type="ARBA" id="ARBA00022946"/>
    </source>
</evidence>
<keyword evidence="10 15" id="KW-0560">Oxidoreductase</keyword>
<keyword evidence="8" id="KW-0809">Transit peptide</keyword>
<dbReference type="PANTHER" id="PTHR10617:SF107">
    <property type="entry name" value="ELECTRON TRANSFER FLAVOPROTEIN-UBIQUINONE OXIDOREDUCTASE, MITOCHONDRIAL"/>
    <property type="match status" value="1"/>
</dbReference>
<dbReference type="InterPro" id="IPR036188">
    <property type="entry name" value="FAD/NAD-bd_sf"/>
</dbReference>
<keyword evidence="11 15" id="KW-0408">Iron</keyword>
<dbReference type="GO" id="GO:0016020">
    <property type="term" value="C:membrane"/>
    <property type="evidence" value="ECO:0007669"/>
    <property type="project" value="UniProtKB-SubCell"/>
</dbReference>
<dbReference type="Pfam" id="PF21162">
    <property type="entry name" value="ETFQO_UQ-bd"/>
    <property type="match status" value="1"/>
</dbReference>
<dbReference type="EMBL" id="CP001100">
    <property type="protein sequence ID" value="ACF12943.1"/>
    <property type="molecule type" value="Genomic_DNA"/>
</dbReference>
<dbReference type="InterPro" id="IPR007859">
    <property type="entry name" value="ETF-QO/FixX_C"/>
</dbReference>
<dbReference type="Proteomes" id="UP000001208">
    <property type="component" value="Chromosome"/>
</dbReference>
<keyword evidence="13 15" id="KW-0830">Ubiquinone</keyword>
<dbReference type="AlphaFoldDB" id="B3QUN7"/>
<dbReference type="KEGG" id="cts:Ctha_0472"/>
<dbReference type="InterPro" id="IPR040156">
    <property type="entry name" value="ETF-QO"/>
</dbReference>
<dbReference type="InterPro" id="IPR017896">
    <property type="entry name" value="4Fe4S_Fe-S-bd"/>
</dbReference>
<dbReference type="Pfam" id="PF05187">
    <property type="entry name" value="Fer4_ETF_QO"/>
    <property type="match status" value="1"/>
</dbReference>
<dbReference type="FunFam" id="3.30.70.20:FF:000015">
    <property type="entry name" value="Electron transfer flavoprotein-ubiquinone oxidoreductase"/>
    <property type="match status" value="1"/>
</dbReference>
<dbReference type="GO" id="GO:0004174">
    <property type="term" value="F:electron-transferring-flavoprotein dehydrogenase activity"/>
    <property type="evidence" value="ECO:0007669"/>
    <property type="project" value="UniProtKB-UniRule"/>
</dbReference>
<protein>
    <recommendedName>
        <fullName evidence="15">Electron transfer flavoprotein-ubiquinone oxidoreductase</fullName>
        <shortName evidence="15">ETF-QO</shortName>
        <ecNumber evidence="15">1.5.5.1</ecNumber>
    </recommendedName>
</protein>
<dbReference type="eggNOG" id="COG2440">
    <property type="taxonomic scope" value="Bacteria"/>
</dbReference>
<proteinExistence type="predicted"/>
<dbReference type="STRING" id="517418.Ctha_0472"/>
<dbReference type="Gene3D" id="3.50.50.60">
    <property type="entry name" value="FAD/NAD(P)-binding domain"/>
    <property type="match status" value="1"/>
</dbReference>
<dbReference type="Gene3D" id="3.30.70.20">
    <property type="match status" value="1"/>
</dbReference>
<evidence type="ECO:0000256" key="13">
    <source>
        <dbReference type="ARBA" id="ARBA00023075"/>
    </source>
</evidence>
<dbReference type="eggNOG" id="COG0644">
    <property type="taxonomic scope" value="Bacteria"/>
</dbReference>
<evidence type="ECO:0000256" key="6">
    <source>
        <dbReference type="ARBA" id="ARBA00022723"/>
    </source>
</evidence>
<evidence type="ECO:0000256" key="14">
    <source>
        <dbReference type="ARBA" id="ARBA00023136"/>
    </source>
</evidence>
<evidence type="ECO:0000256" key="9">
    <source>
        <dbReference type="ARBA" id="ARBA00022982"/>
    </source>
</evidence>
<dbReference type="PROSITE" id="PS51379">
    <property type="entry name" value="4FE4S_FER_2"/>
    <property type="match status" value="1"/>
</dbReference>
<accession>B3QUN7</accession>
<evidence type="ECO:0000259" key="16">
    <source>
        <dbReference type="PROSITE" id="PS51379"/>
    </source>
</evidence>
<dbReference type="PANTHER" id="PTHR10617">
    <property type="entry name" value="ELECTRON TRANSFER FLAVOPROTEIN-UBIQUINONE OXIDOREDUCTASE"/>
    <property type="match status" value="1"/>
</dbReference>
<evidence type="ECO:0000256" key="2">
    <source>
        <dbReference type="ARBA" id="ARBA00002819"/>
    </source>
</evidence>
<dbReference type="HOGENOM" id="CLU_009667_4_1_10"/>
<dbReference type="OrthoDB" id="9806565at2"/>
<evidence type="ECO:0000313" key="17">
    <source>
        <dbReference type="EMBL" id="ACF12943.1"/>
    </source>
</evidence>
<keyword evidence="4 15" id="KW-0813">Transport</keyword>
<name>B3QUN7_CHLT3</name>
<evidence type="ECO:0000313" key="18">
    <source>
        <dbReference type="Proteomes" id="UP000001208"/>
    </source>
</evidence>
<comment type="function">
    <text evidence="2 15">Accepts electrons from ETF and reduces ubiquinone.</text>
</comment>
<keyword evidence="5 15" id="KW-0285">Flavoprotein</keyword>
<reference evidence="17 18" key="1">
    <citation type="submission" date="2008-06" db="EMBL/GenBank/DDBJ databases">
        <title>Complete sequence of Chloroherpeton thalassium ATCC 35110.</title>
        <authorList>
            <consortium name="US DOE Joint Genome Institute"/>
            <person name="Lucas S."/>
            <person name="Copeland A."/>
            <person name="Lapidus A."/>
            <person name="Glavina del Rio T."/>
            <person name="Dalin E."/>
            <person name="Tice H."/>
            <person name="Bruce D."/>
            <person name="Goodwin L."/>
            <person name="Pitluck S."/>
            <person name="Schmutz J."/>
            <person name="Larimer F."/>
            <person name="Land M."/>
            <person name="Hauser L."/>
            <person name="Kyrpides N."/>
            <person name="Mikhailova N."/>
            <person name="Liu Z."/>
            <person name="Li T."/>
            <person name="Zhao F."/>
            <person name="Overmann J."/>
            <person name="Bryant D.A."/>
            <person name="Richardson P."/>
        </authorList>
    </citation>
    <scope>NUCLEOTIDE SEQUENCE [LARGE SCALE GENOMIC DNA]</scope>
    <source>
        <strain evidence="18">ATCC 35110 / GB-78</strain>
    </source>
</reference>
<keyword evidence="12 15" id="KW-0411">Iron-sulfur</keyword>
<keyword evidence="6 15" id="KW-0479">Metal-binding</keyword>
<gene>
    <name evidence="17" type="ordered locus">Ctha_0472</name>
</gene>
<evidence type="ECO:0000256" key="12">
    <source>
        <dbReference type="ARBA" id="ARBA00023014"/>
    </source>
</evidence>
<dbReference type="RefSeq" id="WP_012499027.1">
    <property type="nucleotide sequence ID" value="NC_011026.1"/>
</dbReference>
<evidence type="ECO:0000256" key="11">
    <source>
        <dbReference type="ARBA" id="ARBA00023004"/>
    </source>
</evidence>
<evidence type="ECO:0000256" key="3">
    <source>
        <dbReference type="ARBA" id="ARBA00004370"/>
    </source>
</evidence>
<feature type="domain" description="4Fe-4S ferredoxin-type" evidence="16">
    <location>
        <begin position="527"/>
        <end position="556"/>
    </location>
</feature>
<evidence type="ECO:0000256" key="5">
    <source>
        <dbReference type="ARBA" id="ARBA00022630"/>
    </source>
</evidence>
<comment type="catalytic activity">
    <reaction evidence="15">
        <text>a ubiquinone + reduced [electron-transfer flavoprotein] = a ubiquinol + oxidized [electron-transfer flavoprotein] + H(+)</text>
        <dbReference type="Rhea" id="RHEA:24052"/>
        <dbReference type="Rhea" id="RHEA-COMP:9565"/>
        <dbReference type="Rhea" id="RHEA-COMP:9566"/>
        <dbReference type="Rhea" id="RHEA-COMP:10685"/>
        <dbReference type="Rhea" id="RHEA-COMP:10686"/>
        <dbReference type="ChEBI" id="CHEBI:15378"/>
        <dbReference type="ChEBI" id="CHEBI:16389"/>
        <dbReference type="ChEBI" id="CHEBI:17976"/>
        <dbReference type="ChEBI" id="CHEBI:57692"/>
        <dbReference type="ChEBI" id="CHEBI:58307"/>
        <dbReference type="EC" id="1.5.5.1"/>
    </reaction>
</comment>
<dbReference type="EC" id="1.5.5.1" evidence="15"/>
<evidence type="ECO:0000256" key="4">
    <source>
        <dbReference type="ARBA" id="ARBA00022448"/>
    </source>
</evidence>
<evidence type="ECO:0000256" key="7">
    <source>
        <dbReference type="ARBA" id="ARBA00022827"/>
    </source>
</evidence>
<keyword evidence="18" id="KW-1185">Reference proteome</keyword>
<keyword evidence="14" id="KW-0472">Membrane</keyword>
<comment type="cofactor">
    <cofactor evidence="15">
        <name>[4Fe-4S] cluster</name>
        <dbReference type="ChEBI" id="CHEBI:49883"/>
    </cofactor>
    <text evidence="15">Binds 1 [4Fe-4S] cluster.</text>
</comment>
<comment type="cofactor">
    <cofactor evidence="1 15">
        <name>FAD</name>
        <dbReference type="ChEBI" id="CHEBI:57692"/>
    </cofactor>
</comment>
<keyword evidence="7 15" id="KW-0274">FAD</keyword>
<keyword evidence="9 15" id="KW-0249">Electron transport</keyword>
<dbReference type="InterPro" id="IPR049398">
    <property type="entry name" value="ETF-QO/FixC_UQ-bd"/>
</dbReference>
<evidence type="ECO:0000256" key="10">
    <source>
        <dbReference type="ARBA" id="ARBA00023002"/>
    </source>
</evidence>
<evidence type="ECO:0000256" key="1">
    <source>
        <dbReference type="ARBA" id="ARBA00001974"/>
    </source>
</evidence>
<dbReference type="SUPFAM" id="SSF54862">
    <property type="entry name" value="4Fe-4S ferredoxins"/>
    <property type="match status" value="1"/>
</dbReference>
<dbReference type="SUPFAM" id="SSF51905">
    <property type="entry name" value="FAD/NAD(P)-binding domain"/>
    <property type="match status" value="1"/>
</dbReference>
<dbReference type="Gene3D" id="3.30.9.90">
    <property type="match status" value="1"/>
</dbReference>
<evidence type="ECO:0000256" key="15">
    <source>
        <dbReference type="RuleBase" id="RU366068"/>
    </source>
</evidence>
<comment type="subcellular location">
    <subcellularLocation>
        <location evidence="3">Membrane</location>
    </subcellularLocation>
</comment>
<sequence>MSLQPQIERETLEMDVLFVGAGPANLAAAIRLKQLIDKHNETASEKLDPEIALIEKGKSVGAHLLSGAILDTRALKELIPDYIEKNCPIEATVEQERVFFLTEEKKFNMPFLPASFKNHGSPLISLSKFGKWLGKMAEEMGINLFEGIAGAEPIIENGQVLGVRTDDKGRDKNGQPKPNFEPGMNIHAKVTVLGEGARGSLTKKIARQLSLEADATPQAYETGVKEIWEIPSGRIKKGTAIHSFGFPLPATIYGGGWIYALSETRLSIGFVTALDAADPTNDPHFNLQRFKTHPFVRELLNGGTLIGYGAKAISGGGYASIPKLFANGLLLTGESGGFLNSMRLKGIHLSMKSGMLAAETIFDALKKKDFSEETLKTYREAFEQSWAKEELYEVRNFRQAFNYGLYSGAIRVGLQQLFSGRLVAKQLDHDPDHMQMEHFHRLHRARYLEVKADFKYDGKLTFDKLTDLYESGTTHEENQPCHLFIVPDLITDICNTKCTVEYGNPCQFFCPAKVYEMVVTDEKMGTKKLHLNPANCVHCKTCDIADPYQVITWKVPEGGGGPNYNKG</sequence>
<dbReference type="GO" id="GO:0051539">
    <property type="term" value="F:4 iron, 4 sulfur cluster binding"/>
    <property type="evidence" value="ECO:0007669"/>
    <property type="project" value="UniProtKB-UniRule"/>
</dbReference>
<dbReference type="GO" id="GO:0046872">
    <property type="term" value="F:metal ion binding"/>
    <property type="evidence" value="ECO:0007669"/>
    <property type="project" value="UniProtKB-KW"/>
</dbReference>
<dbReference type="SUPFAM" id="SSF54373">
    <property type="entry name" value="FAD-linked reductases, C-terminal domain"/>
    <property type="match status" value="1"/>
</dbReference>